<dbReference type="InterPro" id="IPR007837">
    <property type="entry name" value="DinB"/>
</dbReference>
<dbReference type="SUPFAM" id="SSF109854">
    <property type="entry name" value="DinB/YfiT-like putative metalloenzymes"/>
    <property type="match status" value="1"/>
</dbReference>
<organism evidence="3 4">
    <name type="scientific">Camelliibacillus cellulosilyticus</name>
    <dbReference type="NCBI Taxonomy" id="2174486"/>
    <lineage>
        <taxon>Bacteria</taxon>
        <taxon>Bacillati</taxon>
        <taxon>Bacillota</taxon>
        <taxon>Bacilli</taxon>
        <taxon>Bacillales</taxon>
        <taxon>Sporolactobacillaceae</taxon>
        <taxon>Camelliibacillus</taxon>
    </lineage>
</organism>
<keyword evidence="4" id="KW-1185">Reference proteome</keyword>
<evidence type="ECO:0000256" key="2">
    <source>
        <dbReference type="ARBA" id="ARBA00022723"/>
    </source>
</evidence>
<name>A0ABV9GNK0_9BACL</name>
<sequence>MVMTLEQFREILDGNRRLTIRTIEAFPEDKLFTFAPIEPLRPFSKMILEILDVQRGYMQGIALDKWEFSQLYEGVSTKAELLDACYEVNDVVQEWWPKITEERLGVVEKDPFFGGEMSHFNRLFYCLENEIHHRAQAFIYLRLLGIEPPFFYER</sequence>
<dbReference type="Proteomes" id="UP001596022">
    <property type="component" value="Unassembled WGS sequence"/>
</dbReference>
<accession>A0ABV9GNK0</accession>
<dbReference type="EMBL" id="JBHSFW010000010">
    <property type="protein sequence ID" value="MFC4619592.1"/>
    <property type="molecule type" value="Genomic_DNA"/>
</dbReference>
<evidence type="ECO:0000313" key="3">
    <source>
        <dbReference type="EMBL" id="MFC4619592.1"/>
    </source>
</evidence>
<gene>
    <name evidence="3" type="ORF">ACFO4N_12795</name>
</gene>
<dbReference type="RefSeq" id="WP_376846687.1">
    <property type="nucleotide sequence ID" value="NZ_JBHSFW010000010.1"/>
</dbReference>
<evidence type="ECO:0000313" key="4">
    <source>
        <dbReference type="Proteomes" id="UP001596022"/>
    </source>
</evidence>
<reference evidence="4" key="1">
    <citation type="journal article" date="2019" name="Int. J. Syst. Evol. Microbiol.">
        <title>The Global Catalogue of Microorganisms (GCM) 10K type strain sequencing project: providing services to taxonomists for standard genome sequencing and annotation.</title>
        <authorList>
            <consortium name="The Broad Institute Genomics Platform"/>
            <consortium name="The Broad Institute Genome Sequencing Center for Infectious Disease"/>
            <person name="Wu L."/>
            <person name="Ma J."/>
        </authorList>
    </citation>
    <scope>NUCLEOTIDE SEQUENCE [LARGE SCALE GENOMIC DNA]</scope>
    <source>
        <strain evidence="4">CGMCC 1.16306</strain>
    </source>
</reference>
<dbReference type="Gene3D" id="1.20.120.450">
    <property type="entry name" value="dinb family like domain"/>
    <property type="match status" value="1"/>
</dbReference>
<keyword evidence="2" id="KW-0479">Metal-binding</keyword>
<proteinExistence type="inferred from homology"/>
<dbReference type="InterPro" id="IPR034660">
    <property type="entry name" value="DinB/YfiT-like"/>
</dbReference>
<comment type="caution">
    <text evidence="3">The sequence shown here is derived from an EMBL/GenBank/DDBJ whole genome shotgun (WGS) entry which is preliminary data.</text>
</comment>
<evidence type="ECO:0000256" key="1">
    <source>
        <dbReference type="ARBA" id="ARBA00008635"/>
    </source>
</evidence>
<comment type="similarity">
    <text evidence="1">Belongs to the DinB family.</text>
</comment>
<protein>
    <submittedName>
        <fullName evidence="3">DinB family protein</fullName>
    </submittedName>
</protein>
<dbReference type="Pfam" id="PF05163">
    <property type="entry name" value="DinB"/>
    <property type="match status" value="1"/>
</dbReference>